<keyword evidence="4" id="KW-0808">Transferase</keyword>
<dbReference type="GO" id="GO:0061630">
    <property type="term" value="F:ubiquitin protein ligase activity"/>
    <property type="evidence" value="ECO:0007669"/>
    <property type="project" value="UniProtKB-EC"/>
</dbReference>
<dbReference type="InterPro" id="IPR039571">
    <property type="entry name" value="RNF126_RING-H2"/>
</dbReference>
<dbReference type="InterPro" id="IPR001841">
    <property type="entry name" value="Znf_RING"/>
</dbReference>
<dbReference type="OrthoDB" id="8062037at2759"/>
<dbReference type="Gene3D" id="3.30.40.10">
    <property type="entry name" value="Zinc/RING finger domain, C3HC4 (zinc finger)"/>
    <property type="match status" value="1"/>
</dbReference>
<feature type="domain" description="RING-type" evidence="11">
    <location>
        <begin position="317"/>
        <end position="358"/>
    </location>
</feature>
<evidence type="ECO:0000313" key="12">
    <source>
        <dbReference type="EMBL" id="KAF3858395.1"/>
    </source>
</evidence>
<feature type="compositionally biased region" description="Basic and acidic residues" evidence="10">
    <location>
        <begin position="192"/>
        <end position="210"/>
    </location>
</feature>
<evidence type="ECO:0000256" key="10">
    <source>
        <dbReference type="SAM" id="MobiDB-lite"/>
    </source>
</evidence>
<dbReference type="GO" id="GO:0005737">
    <property type="term" value="C:cytoplasm"/>
    <property type="evidence" value="ECO:0007669"/>
    <property type="project" value="TreeGrafter"/>
</dbReference>
<accession>A0A7J5Z9I3</accession>
<dbReference type="CDD" id="cd16801">
    <property type="entry name" value="RING-H2_RNF126"/>
    <property type="match status" value="1"/>
</dbReference>
<keyword evidence="8" id="KW-0862">Zinc</keyword>
<dbReference type="PROSITE" id="PS50089">
    <property type="entry name" value="ZF_RING_2"/>
    <property type="match status" value="1"/>
</dbReference>
<evidence type="ECO:0000256" key="9">
    <source>
        <dbReference type="PROSITE-ProRule" id="PRU00175"/>
    </source>
</evidence>
<evidence type="ECO:0000256" key="8">
    <source>
        <dbReference type="ARBA" id="ARBA00022833"/>
    </source>
</evidence>
<sequence>MFGMGTPIDSFSFVSRAEFLPPECGVEKPSSDVKGFHKKLEQTAAEDLSPTLLLEGRSSARLQHDTPAVSLCRGGGLDFDSGVFPVTLSSDGFHFGAALRHKPGQLLSQLLGFRKWLKLPHGPAGFFVTGVPQKSARVYRTDNGSASTSSSSDQNRPAFESMDHQQLFTFPSGYGPFALGIFDENFDLRTRLPTEDNRESENRREREMASRQRYSARQPRVDMFLEDRVRAMKEIIQQLVNGIIAPTAMPNMGMGPWGMLHSNPMDYAWGANGLDAIITQLLNQFENTGPPPADRERIKSLPTVTITEEHVGASLECPVCKEDYSVEENVRQLPCNHLFHNACIVPWLEQHDTCPVCRKSLSGQNTATDPPGLSGMNFSPSSSSSSSPSSPNNENAARNS</sequence>
<dbReference type="PANTHER" id="PTHR15710:SF21">
    <property type="entry name" value="E3 UBIQUITIN-PROTEIN LIGASE RNF126"/>
    <property type="match status" value="1"/>
</dbReference>
<evidence type="ECO:0000256" key="1">
    <source>
        <dbReference type="ARBA" id="ARBA00000900"/>
    </source>
</evidence>
<comment type="catalytic activity">
    <reaction evidence="1">
        <text>S-ubiquitinyl-[E2 ubiquitin-conjugating enzyme]-L-cysteine + [acceptor protein]-L-lysine = [E2 ubiquitin-conjugating enzyme]-L-cysteine + N(6)-ubiquitinyl-[acceptor protein]-L-lysine.</text>
        <dbReference type="EC" id="2.3.2.27"/>
    </reaction>
</comment>
<dbReference type="Pfam" id="PF13639">
    <property type="entry name" value="zf-RING_2"/>
    <property type="match status" value="1"/>
</dbReference>
<keyword evidence="6 9" id="KW-0863">Zinc-finger</keyword>
<keyword evidence="7" id="KW-0833">Ubl conjugation pathway</keyword>
<dbReference type="SUPFAM" id="SSF57850">
    <property type="entry name" value="RING/U-box"/>
    <property type="match status" value="1"/>
</dbReference>
<dbReference type="AlphaFoldDB" id="A0A7J5Z9I3"/>
<comment type="pathway">
    <text evidence="2">Protein modification; protein ubiquitination.</text>
</comment>
<protein>
    <recommendedName>
        <fullName evidence="3">RING-type E3 ubiquitin transferase</fullName>
        <ecNumber evidence="3">2.3.2.27</ecNumber>
    </recommendedName>
</protein>
<dbReference type="EC" id="2.3.2.27" evidence="3"/>
<evidence type="ECO:0000256" key="6">
    <source>
        <dbReference type="ARBA" id="ARBA00022771"/>
    </source>
</evidence>
<feature type="compositionally biased region" description="Low complexity" evidence="10">
    <location>
        <begin position="379"/>
        <end position="391"/>
    </location>
</feature>
<organism evidence="12 13">
    <name type="scientific">Dissostichus mawsoni</name>
    <name type="common">Antarctic cod</name>
    <dbReference type="NCBI Taxonomy" id="36200"/>
    <lineage>
        <taxon>Eukaryota</taxon>
        <taxon>Metazoa</taxon>
        <taxon>Chordata</taxon>
        <taxon>Craniata</taxon>
        <taxon>Vertebrata</taxon>
        <taxon>Euteleostomi</taxon>
        <taxon>Actinopterygii</taxon>
        <taxon>Neopterygii</taxon>
        <taxon>Teleostei</taxon>
        <taxon>Neoteleostei</taxon>
        <taxon>Acanthomorphata</taxon>
        <taxon>Eupercaria</taxon>
        <taxon>Perciformes</taxon>
        <taxon>Notothenioidei</taxon>
        <taxon>Nototheniidae</taxon>
        <taxon>Dissostichus</taxon>
    </lineage>
</organism>
<dbReference type="EMBL" id="JAAKFY010000004">
    <property type="protein sequence ID" value="KAF3858395.1"/>
    <property type="molecule type" value="Genomic_DNA"/>
</dbReference>
<dbReference type="Proteomes" id="UP000518266">
    <property type="component" value="Unassembled WGS sequence"/>
</dbReference>
<evidence type="ECO:0000256" key="7">
    <source>
        <dbReference type="ARBA" id="ARBA00022786"/>
    </source>
</evidence>
<dbReference type="InterPro" id="IPR013083">
    <property type="entry name" value="Znf_RING/FYVE/PHD"/>
</dbReference>
<evidence type="ECO:0000256" key="2">
    <source>
        <dbReference type="ARBA" id="ARBA00004906"/>
    </source>
</evidence>
<reference evidence="12 13" key="1">
    <citation type="submission" date="2020-03" db="EMBL/GenBank/DDBJ databases">
        <title>Dissostichus mawsoni Genome sequencing and assembly.</title>
        <authorList>
            <person name="Park H."/>
        </authorList>
    </citation>
    <scope>NUCLEOTIDE SEQUENCE [LARGE SCALE GENOMIC DNA]</scope>
    <source>
        <strain evidence="12">DM0001</strain>
        <tissue evidence="12">Muscle</tissue>
    </source>
</reference>
<feature type="region of interest" description="Disordered" evidence="10">
    <location>
        <begin position="364"/>
        <end position="400"/>
    </location>
</feature>
<evidence type="ECO:0000259" key="11">
    <source>
        <dbReference type="PROSITE" id="PS50089"/>
    </source>
</evidence>
<feature type="region of interest" description="Disordered" evidence="10">
    <location>
        <begin position="192"/>
        <end position="215"/>
    </location>
</feature>
<evidence type="ECO:0000256" key="5">
    <source>
        <dbReference type="ARBA" id="ARBA00022723"/>
    </source>
</evidence>
<dbReference type="FunFam" id="3.30.40.10:FF:000069">
    <property type="entry name" value="E3 ubiquitin-protein ligase RNF115"/>
    <property type="match status" value="1"/>
</dbReference>
<evidence type="ECO:0000256" key="4">
    <source>
        <dbReference type="ARBA" id="ARBA00022679"/>
    </source>
</evidence>
<evidence type="ECO:0000256" key="3">
    <source>
        <dbReference type="ARBA" id="ARBA00012483"/>
    </source>
</evidence>
<gene>
    <name evidence="12" type="ORF">F7725_011596</name>
</gene>
<dbReference type="SMART" id="SM00184">
    <property type="entry name" value="RING"/>
    <property type="match status" value="1"/>
</dbReference>
<keyword evidence="5" id="KW-0479">Metal-binding</keyword>
<comment type="caution">
    <text evidence="12">The sequence shown here is derived from an EMBL/GenBank/DDBJ whole genome shotgun (WGS) entry which is preliminary data.</text>
</comment>
<keyword evidence="13" id="KW-1185">Reference proteome</keyword>
<dbReference type="GO" id="GO:0000209">
    <property type="term" value="P:protein polyubiquitination"/>
    <property type="evidence" value="ECO:0007669"/>
    <property type="project" value="UniProtKB-ARBA"/>
</dbReference>
<dbReference type="GO" id="GO:0008270">
    <property type="term" value="F:zinc ion binding"/>
    <property type="evidence" value="ECO:0007669"/>
    <property type="project" value="UniProtKB-KW"/>
</dbReference>
<proteinExistence type="predicted"/>
<name>A0A7J5Z9I3_DISMA</name>
<dbReference type="PANTHER" id="PTHR15710">
    <property type="entry name" value="E3 UBIQUITIN-PROTEIN LIGASE PRAJA"/>
    <property type="match status" value="1"/>
</dbReference>
<evidence type="ECO:0000313" key="13">
    <source>
        <dbReference type="Proteomes" id="UP000518266"/>
    </source>
</evidence>